<reference evidence="3 4" key="2">
    <citation type="submission" date="2019-08" db="EMBL/GenBank/DDBJ databases">
        <title>Jejuicoccus antrihumi gen. nov., sp. nov., a new member of the family Dermacoccaceae isolated from a cave.</title>
        <authorList>
            <person name="Schumann P."/>
            <person name="Kim I.S."/>
        </authorList>
    </citation>
    <scope>NUCLEOTIDE SEQUENCE [LARGE SCALE GENOMIC DNA]</scope>
    <source>
        <strain evidence="3 4">C5-26</strain>
    </source>
</reference>
<feature type="transmembrane region" description="Helical" evidence="2">
    <location>
        <begin position="177"/>
        <end position="194"/>
    </location>
</feature>
<feature type="compositionally biased region" description="Low complexity" evidence="1">
    <location>
        <begin position="12"/>
        <end position="21"/>
    </location>
</feature>
<feature type="transmembrane region" description="Helical" evidence="2">
    <location>
        <begin position="238"/>
        <end position="258"/>
    </location>
</feature>
<dbReference type="NCBIfam" id="TIGR00843">
    <property type="entry name" value="benE"/>
    <property type="match status" value="1"/>
</dbReference>
<evidence type="ECO:0000256" key="1">
    <source>
        <dbReference type="SAM" id="MobiDB-lite"/>
    </source>
</evidence>
<dbReference type="Proteomes" id="UP000320244">
    <property type="component" value="Unassembled WGS sequence"/>
</dbReference>
<dbReference type="GO" id="GO:0005886">
    <property type="term" value="C:plasma membrane"/>
    <property type="evidence" value="ECO:0007669"/>
    <property type="project" value="TreeGrafter"/>
</dbReference>
<name>A0A563E0M9_9MICO</name>
<dbReference type="OrthoDB" id="9813854at2"/>
<dbReference type="PANTHER" id="PTHR30199">
    <property type="entry name" value="MFS FAMILY TRANSPORTER, PREDICTED SUBSTRATE BENZOATE"/>
    <property type="match status" value="1"/>
</dbReference>
<keyword evidence="4" id="KW-1185">Reference proteome</keyword>
<feature type="transmembrane region" description="Helical" evidence="2">
    <location>
        <begin position="321"/>
        <end position="345"/>
    </location>
</feature>
<feature type="transmembrane region" description="Helical" evidence="2">
    <location>
        <begin position="41"/>
        <end position="66"/>
    </location>
</feature>
<protein>
    <submittedName>
        <fullName evidence="3">Benzoate/H(+) symporter BenE family transporter</fullName>
    </submittedName>
</protein>
<evidence type="ECO:0000256" key="2">
    <source>
        <dbReference type="SAM" id="Phobius"/>
    </source>
</evidence>
<evidence type="ECO:0000313" key="3">
    <source>
        <dbReference type="EMBL" id="TWP35929.1"/>
    </source>
</evidence>
<dbReference type="InterPro" id="IPR004711">
    <property type="entry name" value="Benzoate_Transporter"/>
</dbReference>
<feature type="transmembrane region" description="Helical" evidence="2">
    <location>
        <begin position="121"/>
        <end position="146"/>
    </location>
</feature>
<keyword evidence="2" id="KW-0472">Membrane</keyword>
<feature type="transmembrane region" description="Helical" evidence="2">
    <location>
        <begin position="352"/>
        <end position="374"/>
    </location>
</feature>
<accession>A0A563E0M9</accession>
<keyword evidence="2" id="KW-0812">Transmembrane</keyword>
<organism evidence="3 4">
    <name type="scientific">Leekyejoonella antrihumi</name>
    <dbReference type="NCBI Taxonomy" id="1660198"/>
    <lineage>
        <taxon>Bacteria</taxon>
        <taxon>Bacillati</taxon>
        <taxon>Actinomycetota</taxon>
        <taxon>Actinomycetes</taxon>
        <taxon>Micrococcales</taxon>
        <taxon>Dermacoccaceae</taxon>
        <taxon>Leekyejoonella</taxon>
    </lineage>
</organism>
<keyword evidence="2" id="KW-1133">Transmembrane helix</keyword>
<evidence type="ECO:0000313" key="4">
    <source>
        <dbReference type="Proteomes" id="UP000320244"/>
    </source>
</evidence>
<dbReference type="AlphaFoldDB" id="A0A563E0M9"/>
<dbReference type="EMBL" id="VCQV01000015">
    <property type="protein sequence ID" value="TWP35929.1"/>
    <property type="molecule type" value="Genomic_DNA"/>
</dbReference>
<feature type="region of interest" description="Disordered" evidence="1">
    <location>
        <begin position="1"/>
        <end position="24"/>
    </location>
</feature>
<feature type="transmembrane region" description="Helical" evidence="2">
    <location>
        <begin position="201"/>
        <end position="218"/>
    </location>
</feature>
<reference evidence="3 4" key="1">
    <citation type="submission" date="2019-05" db="EMBL/GenBank/DDBJ databases">
        <authorList>
            <person name="Lee S.D."/>
        </authorList>
    </citation>
    <scope>NUCLEOTIDE SEQUENCE [LARGE SCALE GENOMIC DNA]</scope>
    <source>
        <strain evidence="3 4">C5-26</strain>
    </source>
</reference>
<dbReference type="PANTHER" id="PTHR30199:SF0">
    <property type="entry name" value="INNER MEMBRANE PROTEIN YDCO"/>
    <property type="match status" value="1"/>
</dbReference>
<feature type="transmembrane region" description="Helical" evidence="2">
    <location>
        <begin position="78"/>
        <end position="97"/>
    </location>
</feature>
<dbReference type="Pfam" id="PF03594">
    <property type="entry name" value="BenE"/>
    <property type="match status" value="1"/>
</dbReference>
<comment type="caution">
    <text evidence="3">The sequence shown here is derived from an EMBL/GenBank/DDBJ whole genome shotgun (WGS) entry which is preliminary data.</text>
</comment>
<proteinExistence type="predicted"/>
<sequence length="426" mass="43175">MTDQSSAIVETGAPLPGAADPGPRDADRRGLLTALLHDMSVSAWLAGLIAVVVAFAGPSVIILQAASAGHLTAAQTTSWLWAIGVGSGVLCLGLSLWTRTPAIAAWSTPGSALLVTSIDHFSYATVIGAYLVSALAVVFVGISGWFGRLMRAIPAPLVSAMLAGILLPFCIDAVSGSGGHLVVPGAAVLGYLVGKRISDRWSVPLALACGVLAAVLAGRLHTAGLAVGLAQPHWTTPAFSLSAVIGIGLPLFIVTMTAQNAAGVAVSRSFGYDCDDRRLITATGVASLVFAPFGSHGLNLSSITAAICSGPTAHPDPRRRYVAGVACGVFYILVGTFASVLTAVFTDLPPGLIATVAGLALLGALIGSLGASLADTTRCEPALITFLATASGLTLLGVGSAFWGLVLGGAAEIVLNRRRAPRETRE</sequence>
<feature type="transmembrane region" description="Helical" evidence="2">
    <location>
        <begin position="279"/>
        <end position="301"/>
    </location>
</feature>
<dbReference type="RefSeq" id="WP_146316991.1">
    <property type="nucleotide sequence ID" value="NZ_VCQV01000015.1"/>
</dbReference>
<feature type="transmembrane region" description="Helical" evidence="2">
    <location>
        <begin position="386"/>
        <end position="415"/>
    </location>
</feature>
<feature type="transmembrane region" description="Helical" evidence="2">
    <location>
        <begin position="153"/>
        <end position="171"/>
    </location>
</feature>
<gene>
    <name evidence="3" type="primary">benE</name>
    <name evidence="3" type="ORF">FGL98_11900</name>
</gene>
<dbReference type="GO" id="GO:0042925">
    <property type="term" value="F:benzoate transmembrane transporter activity"/>
    <property type="evidence" value="ECO:0007669"/>
    <property type="project" value="InterPro"/>
</dbReference>